<dbReference type="PANTHER" id="PTHR16151">
    <property type="entry name" value="HAUS AUGMIN-LIKE COMPLEX SUBUNIT 6"/>
    <property type="match status" value="1"/>
</dbReference>
<keyword evidence="2" id="KW-1185">Reference proteome</keyword>
<dbReference type="OrthoDB" id="5575722at2759"/>
<reference evidence="1 2" key="1">
    <citation type="submission" date="2019-09" db="EMBL/GenBank/DDBJ databases">
        <title>Bird 10,000 Genomes (B10K) Project - Family phase.</title>
        <authorList>
            <person name="Zhang G."/>
        </authorList>
    </citation>
    <scope>NUCLEOTIDE SEQUENCE [LARGE SCALE GENOMIC DNA]</scope>
    <source>
        <strain evidence="1">B10K-DU-029-46</strain>
    </source>
</reference>
<dbReference type="GO" id="GO:0070652">
    <property type="term" value="C:HAUS complex"/>
    <property type="evidence" value="ECO:0007669"/>
    <property type="project" value="InterPro"/>
</dbReference>
<name>A0A7L3LY97_9CHAR</name>
<dbReference type="Proteomes" id="UP000582182">
    <property type="component" value="Unassembled WGS sequence"/>
</dbReference>
<organism evidence="1 2">
    <name type="scientific">Turnix velox</name>
    <name type="common">Little buttonquail</name>
    <dbReference type="NCBI Taxonomy" id="2529409"/>
    <lineage>
        <taxon>Eukaryota</taxon>
        <taxon>Metazoa</taxon>
        <taxon>Chordata</taxon>
        <taxon>Craniata</taxon>
        <taxon>Vertebrata</taxon>
        <taxon>Euteleostomi</taxon>
        <taxon>Archelosauria</taxon>
        <taxon>Archosauria</taxon>
        <taxon>Dinosauria</taxon>
        <taxon>Saurischia</taxon>
        <taxon>Theropoda</taxon>
        <taxon>Coelurosauria</taxon>
        <taxon>Aves</taxon>
        <taxon>Neognathae</taxon>
        <taxon>Neoaves</taxon>
        <taxon>Charadriiformes</taxon>
        <taxon>Turnicidae</taxon>
        <taxon>Turnix</taxon>
    </lineage>
</organism>
<dbReference type="GO" id="GO:0051225">
    <property type="term" value="P:spindle assembly"/>
    <property type="evidence" value="ECO:0007669"/>
    <property type="project" value="InterPro"/>
</dbReference>
<accession>A0A7L3LY97</accession>
<evidence type="ECO:0000313" key="2">
    <source>
        <dbReference type="Proteomes" id="UP000582182"/>
    </source>
</evidence>
<feature type="non-terminal residue" evidence="1">
    <location>
        <position position="190"/>
    </location>
</feature>
<comment type="caution">
    <text evidence="1">The sequence shown here is derived from an EMBL/GenBank/DDBJ whole genome shotgun (WGS) entry which is preliminary data.</text>
</comment>
<evidence type="ECO:0000313" key="1">
    <source>
        <dbReference type="EMBL" id="NXU59146.1"/>
    </source>
</evidence>
<proteinExistence type="predicted"/>
<protein>
    <submittedName>
        <fullName evidence="1">HAUS6 protein</fullName>
    </submittedName>
</protein>
<feature type="non-terminal residue" evidence="1">
    <location>
        <position position="1"/>
    </location>
</feature>
<sequence>ACRMKENDQNKSDRAEIIQKVRSTWGHIMEILTSLTKGKEAVDYVLEGGVGRYVLDGANVVCKIPRLLVHRIESEVHQPWSGNVYEAGKLNFLIIIQLLNEALRTLIDEIYKSKLTPQPAYLESITMVCTEVLKYLQTIRQKLMQQNHVSKSESISREQEDWEVKWKSFLGLCPLNLLLKQDPVSNVQLI</sequence>
<dbReference type="InterPro" id="IPR026797">
    <property type="entry name" value="HAUS_6"/>
</dbReference>
<gene>
    <name evidence="1" type="primary">Haus6</name>
    <name evidence="1" type="ORF">TURVEL_R14097</name>
</gene>
<dbReference type="EMBL" id="VZTY01034076">
    <property type="protein sequence ID" value="NXU59146.1"/>
    <property type="molecule type" value="Genomic_DNA"/>
</dbReference>
<dbReference type="AlphaFoldDB" id="A0A7L3LY97"/>
<dbReference type="GO" id="GO:0008017">
    <property type="term" value="F:microtubule binding"/>
    <property type="evidence" value="ECO:0007669"/>
    <property type="project" value="TreeGrafter"/>
</dbReference>
<dbReference type="GO" id="GO:1990498">
    <property type="term" value="C:mitotic spindle microtubule"/>
    <property type="evidence" value="ECO:0007669"/>
    <property type="project" value="TreeGrafter"/>
</dbReference>
<dbReference type="PANTHER" id="PTHR16151:SF2">
    <property type="entry name" value="HAUS AUGMIN-LIKE COMPLEX SUBUNIT 6"/>
    <property type="match status" value="1"/>
</dbReference>